<keyword evidence="5 8" id="KW-1133">Transmembrane helix</keyword>
<dbReference type="AlphaFoldDB" id="A0A7S2DBK6"/>
<evidence type="ECO:0000313" key="11">
    <source>
        <dbReference type="EMBL" id="CAD9449590.1"/>
    </source>
</evidence>
<proteinExistence type="inferred from homology"/>
<keyword evidence="4 9" id="KW-0732">Signal</keyword>
<evidence type="ECO:0000256" key="4">
    <source>
        <dbReference type="ARBA" id="ARBA00022729"/>
    </source>
</evidence>
<dbReference type="SMART" id="SM01190">
    <property type="entry name" value="EMP24_GP25L"/>
    <property type="match status" value="1"/>
</dbReference>
<evidence type="ECO:0000259" key="10">
    <source>
        <dbReference type="PROSITE" id="PS50866"/>
    </source>
</evidence>
<feature type="signal peptide" evidence="9">
    <location>
        <begin position="1"/>
        <end position="19"/>
    </location>
</feature>
<gene>
    <name evidence="11" type="ORF">DSPE1174_LOCUS20798</name>
</gene>
<comment type="subcellular location">
    <subcellularLocation>
        <location evidence="1 7">Membrane</location>
        <topology evidence="1 7">Single-pass type I membrane protein</topology>
    </subcellularLocation>
</comment>
<evidence type="ECO:0000256" key="6">
    <source>
        <dbReference type="ARBA" id="ARBA00023136"/>
    </source>
</evidence>
<feature type="domain" description="GOLD" evidence="10">
    <location>
        <begin position="29"/>
        <end position="136"/>
    </location>
</feature>
<dbReference type="InterPro" id="IPR015720">
    <property type="entry name" value="Emp24-like"/>
</dbReference>
<dbReference type="EMBL" id="HBGS01040445">
    <property type="protein sequence ID" value="CAD9449590.1"/>
    <property type="molecule type" value="Transcribed_RNA"/>
</dbReference>
<evidence type="ECO:0000256" key="8">
    <source>
        <dbReference type="SAM" id="Phobius"/>
    </source>
</evidence>
<protein>
    <recommendedName>
        <fullName evidence="10">GOLD domain-containing protein</fullName>
    </recommendedName>
</protein>
<dbReference type="InterPro" id="IPR009038">
    <property type="entry name" value="GOLD_dom"/>
</dbReference>
<evidence type="ECO:0000256" key="3">
    <source>
        <dbReference type="ARBA" id="ARBA00022692"/>
    </source>
</evidence>
<reference evidence="11" key="1">
    <citation type="submission" date="2021-01" db="EMBL/GenBank/DDBJ databases">
        <authorList>
            <person name="Corre E."/>
            <person name="Pelletier E."/>
            <person name="Niang G."/>
            <person name="Scheremetjew M."/>
            <person name="Finn R."/>
            <person name="Kale V."/>
            <person name="Holt S."/>
            <person name="Cochrane G."/>
            <person name="Meng A."/>
            <person name="Brown T."/>
            <person name="Cohen L."/>
        </authorList>
    </citation>
    <scope>NUCLEOTIDE SEQUENCE</scope>
    <source>
        <strain evidence="11">CCMP1381</strain>
    </source>
</reference>
<keyword evidence="3 7" id="KW-0812">Transmembrane</keyword>
<dbReference type="Pfam" id="PF01105">
    <property type="entry name" value="EMP24_GP25L"/>
    <property type="match status" value="1"/>
</dbReference>
<evidence type="ECO:0000256" key="2">
    <source>
        <dbReference type="ARBA" id="ARBA00007104"/>
    </source>
</evidence>
<evidence type="ECO:0000256" key="7">
    <source>
        <dbReference type="RuleBase" id="RU003827"/>
    </source>
</evidence>
<evidence type="ECO:0000256" key="5">
    <source>
        <dbReference type="ARBA" id="ARBA00022989"/>
    </source>
</evidence>
<name>A0A7S2DBK6_9STRA</name>
<feature type="transmembrane region" description="Helical" evidence="8">
    <location>
        <begin position="172"/>
        <end position="194"/>
    </location>
</feature>
<evidence type="ECO:0000256" key="9">
    <source>
        <dbReference type="SAM" id="SignalP"/>
    </source>
</evidence>
<keyword evidence="6 8" id="KW-0472">Membrane</keyword>
<sequence>MKHRTLLGLFLSLLGGVSALNVEVKSGTSECFILQMEKSAACSGNFEIIEEENQLIGITIIGPKPSSTVYFETIGQAEGNFQFEAASTGDQTLCFSNQGDKDAPIGFAFREDAADLISDGDSAVATEENIVSMIEVGKDLSQGLDMLLDHQQYMRMREEHHRSAVQGTNSKVLWWTLVEAAILVSMSIWQILYIRKFFEVKRYV</sequence>
<feature type="chain" id="PRO_5030682401" description="GOLD domain-containing protein" evidence="9">
    <location>
        <begin position="20"/>
        <end position="204"/>
    </location>
</feature>
<dbReference type="PANTHER" id="PTHR22811">
    <property type="entry name" value="TRANSMEMBRANE EMP24 DOMAIN-CONTAINING PROTEIN"/>
    <property type="match status" value="1"/>
</dbReference>
<dbReference type="GO" id="GO:0016020">
    <property type="term" value="C:membrane"/>
    <property type="evidence" value="ECO:0007669"/>
    <property type="project" value="UniProtKB-SubCell"/>
</dbReference>
<comment type="similarity">
    <text evidence="2 7">Belongs to the EMP24/GP25L family.</text>
</comment>
<evidence type="ECO:0000256" key="1">
    <source>
        <dbReference type="ARBA" id="ARBA00004479"/>
    </source>
</evidence>
<organism evidence="11">
    <name type="scientific">Octactis speculum</name>
    <dbReference type="NCBI Taxonomy" id="3111310"/>
    <lineage>
        <taxon>Eukaryota</taxon>
        <taxon>Sar</taxon>
        <taxon>Stramenopiles</taxon>
        <taxon>Ochrophyta</taxon>
        <taxon>Dictyochophyceae</taxon>
        <taxon>Dictyochales</taxon>
        <taxon>Dictyochaceae</taxon>
        <taxon>Octactis</taxon>
    </lineage>
</organism>
<accession>A0A7S2DBK6</accession>
<dbReference type="PROSITE" id="PS50866">
    <property type="entry name" value="GOLD"/>
    <property type="match status" value="1"/>
</dbReference>